<evidence type="ECO:0000256" key="2">
    <source>
        <dbReference type="ARBA" id="ARBA00022598"/>
    </source>
</evidence>
<evidence type="ECO:0000313" key="5">
    <source>
        <dbReference type="EMBL" id="USE80091.1"/>
    </source>
</evidence>
<evidence type="ECO:0000313" key="6">
    <source>
        <dbReference type="Proteomes" id="UP001056648"/>
    </source>
</evidence>
<dbReference type="InterPro" id="IPR042099">
    <property type="entry name" value="ANL_N_sf"/>
</dbReference>
<dbReference type="PANTHER" id="PTHR43201:SF5">
    <property type="entry name" value="MEDIUM-CHAIN ACYL-COA LIGASE ACSF2, MITOCHONDRIAL"/>
    <property type="match status" value="1"/>
</dbReference>
<keyword evidence="6" id="KW-1185">Reference proteome</keyword>
<dbReference type="PANTHER" id="PTHR43201">
    <property type="entry name" value="ACYL-COA SYNTHETASE"/>
    <property type="match status" value="1"/>
</dbReference>
<dbReference type="Gene3D" id="3.40.50.12780">
    <property type="entry name" value="N-terminal domain of ligase-like"/>
    <property type="match status" value="1"/>
</dbReference>
<gene>
    <name evidence="5" type="ORF">NDR89_09735</name>
</gene>
<dbReference type="SUPFAM" id="SSF56801">
    <property type="entry name" value="Acetyl-CoA synthetase-like"/>
    <property type="match status" value="1"/>
</dbReference>
<dbReference type="InterPro" id="IPR000873">
    <property type="entry name" value="AMP-dep_synth/lig_dom"/>
</dbReference>
<dbReference type="Gene3D" id="3.30.300.30">
    <property type="match status" value="1"/>
</dbReference>
<evidence type="ECO:0000259" key="3">
    <source>
        <dbReference type="Pfam" id="PF00501"/>
    </source>
</evidence>
<reference evidence="5" key="1">
    <citation type="submission" date="2022-06" db="EMBL/GenBank/DDBJ databases">
        <title>Complete genome sequence and characterization of Cupriavidus gilardii QJ1 isolated from contaminating cells.</title>
        <authorList>
            <person name="Qi J."/>
        </authorList>
    </citation>
    <scope>NUCLEOTIDE SEQUENCE</scope>
    <source>
        <strain evidence="5">QJ1</strain>
    </source>
</reference>
<dbReference type="EMBL" id="CP098736">
    <property type="protein sequence ID" value="USE80091.1"/>
    <property type="molecule type" value="Genomic_DNA"/>
</dbReference>
<dbReference type="Pfam" id="PF13193">
    <property type="entry name" value="AMP-binding_C"/>
    <property type="match status" value="1"/>
</dbReference>
<dbReference type="PROSITE" id="PS00455">
    <property type="entry name" value="AMP_BINDING"/>
    <property type="match status" value="1"/>
</dbReference>
<sequence length="502" mass="54870">MWTINEALDSVARQRSSDIAIVDGAQRIRYDELRRRVKHTAAWLQAQGIGKGDKVALQGRNSAAWVIAYYAILDIGAVAVPVNHKLAAPETAYILEHSESRLWLVDADLHRQLDGAPPAFALSAAGNEAGLPLIAPDGEQLAYRSVDVNDDDLAELLYTSGTTGKPKGCMHSHANVILAGTGSSLVYGLGPSDRVLLAMPIWHSFPLNNLLVGSAFVGATVVLLPEYHPVRFLETVLQERCTLFFGAPIAYLMALKMAPDFASYDLSSVRAWLYGGGPIDAATARMLAERYRSERFYQVFGMTETGPTGTALLPEEQVVKAGSIGRHAVSGCTIKVMRDDRHEAGPGEVGEIWMRCQSMMQGYYRDPAATAAAFHDGWYRTGDLVRIDEDGYLFIVDRVKDMIVTGGENVYSKEVEDVLAGHPAISEVAVVGMPHPEWGESVAAVVVARADASVDVEDIQAFCAERLAKYKVPRQVRVVEAMPRTPTGKVMKYQLRERLRAL</sequence>
<dbReference type="InterPro" id="IPR025110">
    <property type="entry name" value="AMP-bd_C"/>
</dbReference>
<dbReference type="EC" id="6.2.1.3" evidence="5"/>
<comment type="similarity">
    <text evidence="1">Belongs to the ATP-dependent AMP-binding enzyme family.</text>
</comment>
<dbReference type="InterPro" id="IPR020845">
    <property type="entry name" value="AMP-binding_CS"/>
</dbReference>
<dbReference type="InterPro" id="IPR045851">
    <property type="entry name" value="AMP-bd_C_sf"/>
</dbReference>
<keyword evidence="2 5" id="KW-0436">Ligase</keyword>
<dbReference type="GO" id="GO:0004467">
    <property type="term" value="F:long-chain fatty acid-CoA ligase activity"/>
    <property type="evidence" value="ECO:0007669"/>
    <property type="project" value="UniProtKB-EC"/>
</dbReference>
<dbReference type="Proteomes" id="UP001056648">
    <property type="component" value="Chromosome 2"/>
</dbReference>
<feature type="domain" description="AMP-binding enzyme C-terminal" evidence="4">
    <location>
        <begin position="414"/>
        <end position="489"/>
    </location>
</feature>
<dbReference type="Pfam" id="PF00501">
    <property type="entry name" value="AMP-binding"/>
    <property type="match status" value="1"/>
</dbReference>
<proteinExistence type="inferred from homology"/>
<dbReference type="NCBIfam" id="NF004837">
    <property type="entry name" value="PRK06187.1"/>
    <property type="match status" value="1"/>
</dbReference>
<evidence type="ECO:0000256" key="1">
    <source>
        <dbReference type="ARBA" id="ARBA00006432"/>
    </source>
</evidence>
<organism evidence="5 6">
    <name type="scientific">Cupriavidus gilardii</name>
    <dbReference type="NCBI Taxonomy" id="82541"/>
    <lineage>
        <taxon>Bacteria</taxon>
        <taxon>Pseudomonadati</taxon>
        <taxon>Pseudomonadota</taxon>
        <taxon>Betaproteobacteria</taxon>
        <taxon>Burkholderiales</taxon>
        <taxon>Burkholderiaceae</taxon>
        <taxon>Cupriavidus</taxon>
    </lineage>
</organism>
<protein>
    <submittedName>
        <fullName evidence="5">Long-chain-fatty-acid--CoA ligase</fullName>
        <ecNumber evidence="5">6.2.1.3</ecNumber>
    </submittedName>
</protein>
<evidence type="ECO:0000259" key="4">
    <source>
        <dbReference type="Pfam" id="PF13193"/>
    </source>
</evidence>
<feature type="domain" description="AMP-dependent synthetase/ligase" evidence="3">
    <location>
        <begin position="10"/>
        <end position="364"/>
    </location>
</feature>
<accession>A0ABY4VW95</accession>
<dbReference type="RefSeq" id="WP_252253216.1">
    <property type="nucleotide sequence ID" value="NZ_CP098736.1"/>
</dbReference>
<name>A0ABY4VW95_9BURK</name>